<evidence type="ECO:0008006" key="4">
    <source>
        <dbReference type="Google" id="ProtNLM"/>
    </source>
</evidence>
<reference evidence="2 3" key="1">
    <citation type="journal article" date="2024" name="Nat. Commun.">
        <title>Phylogenomics reveals the evolutionary origins of lichenization in chlorophyte algae.</title>
        <authorList>
            <person name="Puginier C."/>
            <person name="Libourel C."/>
            <person name="Otte J."/>
            <person name="Skaloud P."/>
            <person name="Haon M."/>
            <person name="Grisel S."/>
            <person name="Petersen M."/>
            <person name="Berrin J.G."/>
            <person name="Delaux P.M."/>
            <person name="Dal Grande F."/>
            <person name="Keller J."/>
        </authorList>
    </citation>
    <scope>NUCLEOTIDE SEQUENCE [LARGE SCALE GENOMIC DNA]</scope>
    <source>
        <strain evidence="2 3">SAG 2043</strain>
    </source>
</reference>
<comment type="caution">
    <text evidence="2">The sequence shown here is derived from an EMBL/GenBank/DDBJ whole genome shotgun (WGS) entry which is preliminary data.</text>
</comment>
<name>A0AAW1R573_9CHLO</name>
<proteinExistence type="predicted"/>
<dbReference type="AlphaFoldDB" id="A0AAW1R573"/>
<dbReference type="Proteomes" id="UP001489004">
    <property type="component" value="Unassembled WGS sequence"/>
</dbReference>
<accession>A0AAW1R573</accession>
<sequence>MPSGEAPAARMHQKTASGGPLQSQPPAAALSRRYEFEGCVDHAPPLQVGEKIVMGQTLSPPLAQAFDHQLQAFRECKLPGLAEESFVALLSPLDSREAAQKLVSNLQTGLERAVGGHAAQHPATLMASLPADIPATKLVKGYTVSADDPCVTLRGERGAGGDRQVWGSPACSGLMFGNLTALINDPRQDPVHHPEEDVAHAANARILEFRVGCWVFPFVVTIQDVAAGEPLLADYGELYWREGFAERLQLLQTKRALADSTTKRDHYTQIACADAEVKNLKLLTA</sequence>
<evidence type="ECO:0000256" key="1">
    <source>
        <dbReference type="SAM" id="MobiDB-lite"/>
    </source>
</evidence>
<feature type="compositionally biased region" description="Polar residues" evidence="1">
    <location>
        <begin position="14"/>
        <end position="25"/>
    </location>
</feature>
<gene>
    <name evidence="2" type="ORF">WJX72_002166</name>
</gene>
<dbReference type="EMBL" id="JALJOR010000001">
    <property type="protein sequence ID" value="KAK9828807.1"/>
    <property type="molecule type" value="Genomic_DNA"/>
</dbReference>
<evidence type="ECO:0000313" key="3">
    <source>
        <dbReference type="Proteomes" id="UP001489004"/>
    </source>
</evidence>
<protein>
    <recommendedName>
        <fullName evidence="4">SET domain-containing protein</fullName>
    </recommendedName>
</protein>
<evidence type="ECO:0000313" key="2">
    <source>
        <dbReference type="EMBL" id="KAK9828807.1"/>
    </source>
</evidence>
<keyword evidence="3" id="KW-1185">Reference proteome</keyword>
<feature type="region of interest" description="Disordered" evidence="1">
    <location>
        <begin position="1"/>
        <end position="27"/>
    </location>
</feature>
<organism evidence="2 3">
    <name type="scientific">[Myrmecia] bisecta</name>
    <dbReference type="NCBI Taxonomy" id="41462"/>
    <lineage>
        <taxon>Eukaryota</taxon>
        <taxon>Viridiplantae</taxon>
        <taxon>Chlorophyta</taxon>
        <taxon>core chlorophytes</taxon>
        <taxon>Trebouxiophyceae</taxon>
        <taxon>Trebouxiales</taxon>
        <taxon>Trebouxiaceae</taxon>
        <taxon>Myrmecia</taxon>
    </lineage>
</organism>